<dbReference type="AlphaFoldDB" id="A0A9Q0SS93"/>
<evidence type="ECO:0000256" key="1">
    <source>
        <dbReference type="SAM" id="MobiDB-lite"/>
    </source>
</evidence>
<feature type="compositionally biased region" description="Basic and acidic residues" evidence="1">
    <location>
        <begin position="7"/>
        <end position="19"/>
    </location>
</feature>
<reference evidence="2" key="1">
    <citation type="submission" date="2022-11" db="EMBL/GenBank/DDBJ databases">
        <authorList>
            <person name="Hyden B.L."/>
            <person name="Feng K."/>
            <person name="Yates T."/>
            <person name="Jawdy S."/>
            <person name="Smart L.B."/>
            <person name="Muchero W."/>
        </authorList>
    </citation>
    <scope>NUCLEOTIDE SEQUENCE</scope>
    <source>
        <tissue evidence="2">Shoot tip</tissue>
    </source>
</reference>
<proteinExistence type="predicted"/>
<organism evidence="2 3">
    <name type="scientific">Salix koriyanagi</name>
    <dbReference type="NCBI Taxonomy" id="2511006"/>
    <lineage>
        <taxon>Eukaryota</taxon>
        <taxon>Viridiplantae</taxon>
        <taxon>Streptophyta</taxon>
        <taxon>Embryophyta</taxon>
        <taxon>Tracheophyta</taxon>
        <taxon>Spermatophyta</taxon>
        <taxon>Magnoliopsida</taxon>
        <taxon>eudicotyledons</taxon>
        <taxon>Gunneridae</taxon>
        <taxon>Pentapetalae</taxon>
        <taxon>rosids</taxon>
        <taxon>fabids</taxon>
        <taxon>Malpighiales</taxon>
        <taxon>Salicaceae</taxon>
        <taxon>Saliceae</taxon>
        <taxon>Salix</taxon>
    </lineage>
</organism>
<reference evidence="2" key="2">
    <citation type="journal article" date="2023" name="Int. J. Mol. Sci.">
        <title>De Novo Assembly and Annotation of 11 Diverse Shrub Willow (Salix) Genomes Reveals Novel Gene Organization in Sex-Linked Regions.</title>
        <authorList>
            <person name="Hyden B."/>
            <person name="Feng K."/>
            <person name="Yates T.B."/>
            <person name="Jawdy S."/>
            <person name="Cereghino C."/>
            <person name="Smart L.B."/>
            <person name="Muchero W."/>
        </authorList>
    </citation>
    <scope>NUCLEOTIDE SEQUENCE</scope>
    <source>
        <tissue evidence="2">Shoot tip</tissue>
    </source>
</reference>
<gene>
    <name evidence="2" type="ORF">OIU74_016839</name>
</gene>
<comment type="caution">
    <text evidence="2">The sequence shown here is derived from an EMBL/GenBank/DDBJ whole genome shotgun (WGS) entry which is preliminary data.</text>
</comment>
<evidence type="ECO:0000313" key="2">
    <source>
        <dbReference type="EMBL" id="KAJ6688204.1"/>
    </source>
</evidence>
<dbReference type="EMBL" id="JAPFFM010000019">
    <property type="protein sequence ID" value="KAJ6688204.1"/>
    <property type="molecule type" value="Genomic_DNA"/>
</dbReference>
<evidence type="ECO:0000313" key="3">
    <source>
        <dbReference type="Proteomes" id="UP001151752"/>
    </source>
</evidence>
<dbReference type="Proteomes" id="UP001151752">
    <property type="component" value="Chromosome 15W"/>
</dbReference>
<protein>
    <submittedName>
        <fullName evidence="2">Uncharacterized protein</fullName>
    </submittedName>
</protein>
<sequence>MFYIFHLDPREREGEKTDEEKEEEEAREV</sequence>
<feature type="region of interest" description="Disordered" evidence="1">
    <location>
        <begin position="1"/>
        <end position="29"/>
    </location>
</feature>
<name>A0A9Q0SS93_9ROSI</name>
<feature type="compositionally biased region" description="Acidic residues" evidence="1">
    <location>
        <begin position="20"/>
        <end position="29"/>
    </location>
</feature>
<keyword evidence="3" id="KW-1185">Reference proteome</keyword>
<accession>A0A9Q0SS93</accession>